<dbReference type="EMBL" id="JAOALG010000001">
    <property type="protein sequence ID" value="MEQ5837902.1"/>
    <property type="molecule type" value="Genomic_DNA"/>
</dbReference>
<accession>A0ABV1LEY4</accession>
<keyword evidence="4" id="KW-1185">Reference proteome</keyword>
<protein>
    <submittedName>
        <fullName evidence="3">FecR family protein</fullName>
    </submittedName>
</protein>
<sequence>MKQSDTADVARHAAIEWAVRLSAGTPSDEDLRRFESWHGADPRHRSAWESVEQQLQIFATVRERGGAVARKVLTAPNASRRKLLQGSVGAMVTIGLTAYLIRRTGFVELLNPDFATGVGRRQHLTLADGSALMLDANSAVDVDFNSKERAIKLLRGQLFVRVAQDIDRPLVVYTRDGSACALGTAFCVCLSDSGTRVAVTHSKVRVRSASGDALIVSEGSVALMRRESVQRLDSLQADAEVTWINGYITAVNRPLSEVVGALNPYLRGLVLLSADAASLRVSGLFLLDDANATIRQIAQTLPVTVTYHTDYLIRIAAR</sequence>
<reference evidence="3 4" key="1">
    <citation type="journal article" date="2024" name="Chem. Sci.">
        <title>Discovery of a lagriamide polyketide by integrated genome mining, isotopic labeling, and untargeted metabolomics.</title>
        <authorList>
            <person name="Fergusson C.H."/>
            <person name="Saulog J."/>
            <person name="Paulo B.S."/>
            <person name="Wilson D.M."/>
            <person name="Liu D.Y."/>
            <person name="Morehouse N.J."/>
            <person name="Waterworth S."/>
            <person name="Barkei J."/>
            <person name="Gray C.A."/>
            <person name="Kwan J.C."/>
            <person name="Eustaquio A.S."/>
            <person name="Linington R.G."/>
        </authorList>
    </citation>
    <scope>NUCLEOTIDE SEQUENCE [LARGE SCALE GENOMIC DNA]</scope>
    <source>
        <strain evidence="3 4">RL17-338-BIF-B</strain>
    </source>
</reference>
<evidence type="ECO:0000313" key="4">
    <source>
        <dbReference type="Proteomes" id="UP001469089"/>
    </source>
</evidence>
<gene>
    <name evidence="3" type="ORF">N0A02_00415</name>
</gene>
<dbReference type="Pfam" id="PF04773">
    <property type="entry name" value="FecR"/>
    <property type="match status" value="1"/>
</dbReference>
<proteinExistence type="predicted"/>
<evidence type="ECO:0000259" key="1">
    <source>
        <dbReference type="Pfam" id="PF04773"/>
    </source>
</evidence>
<dbReference type="Pfam" id="PF16220">
    <property type="entry name" value="DUF4880"/>
    <property type="match status" value="1"/>
</dbReference>
<dbReference type="InterPro" id="IPR006860">
    <property type="entry name" value="FecR"/>
</dbReference>
<name>A0ABV1LEY4_9BURK</name>
<evidence type="ECO:0000313" key="3">
    <source>
        <dbReference type="EMBL" id="MEQ5837902.1"/>
    </source>
</evidence>
<dbReference type="InterPro" id="IPR032623">
    <property type="entry name" value="FecR_N"/>
</dbReference>
<comment type="caution">
    <text evidence="3">The sequence shown here is derived from an EMBL/GenBank/DDBJ whole genome shotgun (WGS) entry which is preliminary data.</text>
</comment>
<dbReference type="InterPro" id="IPR012373">
    <property type="entry name" value="Ferrdict_sens_TM"/>
</dbReference>
<dbReference type="Gene3D" id="2.60.120.1440">
    <property type="match status" value="1"/>
</dbReference>
<feature type="domain" description="FecR protein" evidence="1">
    <location>
        <begin position="114"/>
        <end position="205"/>
    </location>
</feature>
<dbReference type="RefSeq" id="WP_349540822.1">
    <property type="nucleotide sequence ID" value="NZ_JAOALG010000001.1"/>
</dbReference>
<dbReference type="PANTHER" id="PTHR30273:SF2">
    <property type="entry name" value="PROTEIN FECR"/>
    <property type="match status" value="1"/>
</dbReference>
<evidence type="ECO:0000259" key="2">
    <source>
        <dbReference type="Pfam" id="PF16220"/>
    </source>
</evidence>
<dbReference type="PIRSF" id="PIRSF018266">
    <property type="entry name" value="FecR"/>
    <property type="match status" value="1"/>
</dbReference>
<organism evidence="3 4">
    <name type="scientific">Paraburkholderia acidicola</name>
    <dbReference type="NCBI Taxonomy" id="1912599"/>
    <lineage>
        <taxon>Bacteria</taxon>
        <taxon>Pseudomonadati</taxon>
        <taxon>Pseudomonadota</taxon>
        <taxon>Betaproteobacteria</taxon>
        <taxon>Burkholderiales</taxon>
        <taxon>Burkholderiaceae</taxon>
        <taxon>Paraburkholderia</taxon>
    </lineage>
</organism>
<dbReference type="PANTHER" id="PTHR30273">
    <property type="entry name" value="PERIPLASMIC SIGNAL SENSOR AND SIGMA FACTOR ACTIVATOR FECR-RELATED"/>
    <property type="match status" value="1"/>
</dbReference>
<feature type="domain" description="FecR N-terminal" evidence="2">
    <location>
        <begin position="13"/>
        <end position="53"/>
    </location>
</feature>
<dbReference type="Proteomes" id="UP001469089">
    <property type="component" value="Unassembled WGS sequence"/>
</dbReference>